<dbReference type="OrthoDB" id="7842516at2"/>
<proteinExistence type="predicted"/>
<dbReference type="AlphaFoldDB" id="A0A1M7N4U6"/>
<protein>
    <submittedName>
        <fullName evidence="2">Uncharacterized protein</fullName>
    </submittedName>
</protein>
<feature type="transmembrane region" description="Helical" evidence="1">
    <location>
        <begin position="144"/>
        <end position="167"/>
    </location>
</feature>
<reference evidence="2 3" key="1">
    <citation type="submission" date="2016-11" db="EMBL/GenBank/DDBJ databases">
        <authorList>
            <person name="Jaros S."/>
            <person name="Januszkiewicz K."/>
            <person name="Wedrychowicz H."/>
        </authorList>
    </citation>
    <scope>NUCLEOTIDE SEQUENCE [LARGE SCALE GENOMIC DNA]</scope>
    <source>
        <strain evidence="2 3">DSM 22153</strain>
    </source>
</reference>
<name>A0A1M7N4U6_9HYPH</name>
<keyword evidence="3" id="KW-1185">Reference proteome</keyword>
<organism evidence="2 3">
    <name type="scientific">Roseibium suaedae</name>
    <dbReference type="NCBI Taxonomy" id="735517"/>
    <lineage>
        <taxon>Bacteria</taxon>
        <taxon>Pseudomonadati</taxon>
        <taxon>Pseudomonadota</taxon>
        <taxon>Alphaproteobacteria</taxon>
        <taxon>Hyphomicrobiales</taxon>
        <taxon>Stappiaceae</taxon>
        <taxon>Roseibium</taxon>
    </lineage>
</organism>
<feature type="transmembrane region" description="Helical" evidence="1">
    <location>
        <begin position="110"/>
        <end position="132"/>
    </location>
</feature>
<sequence length="265" mass="29361">METSPYKRILIEALHFPLDNLNVLLRTCGAWYIIWVICYFVSLLFIQRMILIGRDIPGMLEFGLNVRTVFDIAFNFVSSASIGLAWHRFALAGEVPNKIHLRFGKLEFRFMMNLLVLAFILVVSLCLLVAAASEIGALLQAPAISFTFFGAVFLFLASHAIRSYLVLPAISLKQLLKLGDAHKLGKDLGWPMLGALLSLTVPIILSGACLDLLGPPSTKILPVALVEFKILLLGLMLQMLIKILFFSVITAGYRLALERQNQGSV</sequence>
<dbReference type="RefSeq" id="WP_139251196.1">
    <property type="nucleotide sequence ID" value="NZ_FRBW01000004.1"/>
</dbReference>
<keyword evidence="1" id="KW-0472">Membrane</keyword>
<feature type="transmembrane region" description="Helical" evidence="1">
    <location>
        <begin position="23"/>
        <end position="46"/>
    </location>
</feature>
<keyword evidence="1" id="KW-1133">Transmembrane helix</keyword>
<evidence type="ECO:0000313" key="2">
    <source>
        <dbReference type="EMBL" id="SHM98609.1"/>
    </source>
</evidence>
<feature type="transmembrane region" description="Helical" evidence="1">
    <location>
        <begin position="188"/>
        <end position="210"/>
    </location>
</feature>
<feature type="transmembrane region" description="Helical" evidence="1">
    <location>
        <begin position="230"/>
        <end position="253"/>
    </location>
</feature>
<accession>A0A1M7N4U6</accession>
<evidence type="ECO:0000313" key="3">
    <source>
        <dbReference type="Proteomes" id="UP000186002"/>
    </source>
</evidence>
<dbReference type="Proteomes" id="UP000186002">
    <property type="component" value="Unassembled WGS sequence"/>
</dbReference>
<gene>
    <name evidence="2" type="ORF">SAMN05444272_3707</name>
</gene>
<keyword evidence="1" id="KW-0812">Transmembrane</keyword>
<evidence type="ECO:0000256" key="1">
    <source>
        <dbReference type="SAM" id="Phobius"/>
    </source>
</evidence>
<dbReference type="EMBL" id="FRBW01000004">
    <property type="protein sequence ID" value="SHM98609.1"/>
    <property type="molecule type" value="Genomic_DNA"/>
</dbReference>